<name>A1RU06_PYRIL</name>
<evidence type="ECO:0000256" key="1">
    <source>
        <dbReference type="SAM" id="Phobius"/>
    </source>
</evidence>
<dbReference type="SUPFAM" id="SSF50199">
    <property type="entry name" value="Staphylococcal nuclease"/>
    <property type="match status" value="1"/>
</dbReference>
<accession>A1RU06</accession>
<dbReference type="KEGG" id="pis:Pisl_1274"/>
<proteinExistence type="predicted"/>
<dbReference type="Proteomes" id="UP000002595">
    <property type="component" value="Chromosome"/>
</dbReference>
<dbReference type="OrthoDB" id="3327at2157"/>
<reference evidence="2" key="1">
    <citation type="submission" date="2006-12" db="EMBL/GenBank/DDBJ databases">
        <title>Complete sequence of Pyrobaculum islandicum DSM 4184.</title>
        <authorList>
            <person name="Copeland A."/>
            <person name="Lucas S."/>
            <person name="Lapidus A."/>
            <person name="Barry K."/>
            <person name="Detter J.C."/>
            <person name="Glavina del Rio T."/>
            <person name="Dalin E."/>
            <person name="Tice H."/>
            <person name="Pitluck S."/>
            <person name="Meincke L."/>
            <person name="Brettin T."/>
            <person name="Bruce D."/>
            <person name="Han C."/>
            <person name="Tapia R."/>
            <person name="Gilna P."/>
            <person name="Schmutz J."/>
            <person name="Larimer F."/>
            <person name="Land M."/>
            <person name="Hauser L."/>
            <person name="Kyrpides N."/>
            <person name="Mikhailova N."/>
            <person name="Cozen A.E."/>
            <person name="Fitz-Gibbon S.T."/>
            <person name="House C.H."/>
            <person name="Saltikov C."/>
            <person name="Lowe T."/>
            <person name="Richardson P."/>
        </authorList>
    </citation>
    <scope>NUCLEOTIDE SEQUENCE [LARGE SCALE GENOMIC DNA]</scope>
    <source>
        <strain evidence="2">DSM 4184</strain>
    </source>
</reference>
<feature type="transmembrane region" description="Helical" evidence="1">
    <location>
        <begin position="288"/>
        <end position="308"/>
    </location>
</feature>
<dbReference type="AlphaFoldDB" id="A1RU06"/>
<sequence>MREVVLALLALAALAISATVVVVEMPDVDAQKVIVWRAIDGDTVETSVGRVRLVGYDAWEWDEPRGPEARYFLNYLCGGTDYLDVDDLEPRDRYGRILGYLWCGRVFEVGGIYYTAYASVQKAFLLVRPDLVKRPLYIPPDEHPYWHWLKRFTVAFDRPVKLVVLNTTSVATGRIFKFDNATQIVLTCGVYKVYIDGYEIANLTSCQDTKLSIEGAPATTTTTMPTVATVTETVTVTTTVTRPITVTRTETLTVTKTETSTVTKTATQYVTTTATVTQTVYVPYVDPISYVVLGVGVVLGIVGAVALAKRR</sequence>
<gene>
    <name evidence="2" type="ordered locus">Pisl_1274</name>
</gene>
<dbReference type="RefSeq" id="WP_011763013.1">
    <property type="nucleotide sequence ID" value="NC_008701.1"/>
</dbReference>
<keyword evidence="1" id="KW-0812">Transmembrane</keyword>
<dbReference type="STRING" id="384616.Pisl_1274"/>
<evidence type="ECO:0000313" key="2">
    <source>
        <dbReference type="EMBL" id="ABL88438.1"/>
    </source>
</evidence>
<evidence type="ECO:0000313" key="3">
    <source>
        <dbReference type="Proteomes" id="UP000002595"/>
    </source>
</evidence>
<dbReference type="Gene3D" id="2.40.50.90">
    <property type="match status" value="1"/>
</dbReference>
<protein>
    <submittedName>
        <fullName evidence="2">Nuclease (SNase domain protein)</fullName>
    </submittedName>
</protein>
<organism evidence="2 3">
    <name type="scientific">Pyrobaculum islandicum (strain DSM 4184 / JCM 9189 / GEO3)</name>
    <dbReference type="NCBI Taxonomy" id="384616"/>
    <lineage>
        <taxon>Archaea</taxon>
        <taxon>Thermoproteota</taxon>
        <taxon>Thermoprotei</taxon>
        <taxon>Thermoproteales</taxon>
        <taxon>Thermoproteaceae</taxon>
        <taxon>Pyrobaculum</taxon>
    </lineage>
</organism>
<dbReference type="EMBL" id="CP000504">
    <property type="protein sequence ID" value="ABL88438.1"/>
    <property type="molecule type" value="Genomic_DNA"/>
</dbReference>
<dbReference type="eggNOG" id="arCOG03193">
    <property type="taxonomic scope" value="Archaea"/>
</dbReference>
<keyword evidence="1" id="KW-0472">Membrane</keyword>
<dbReference type="InterPro" id="IPR035437">
    <property type="entry name" value="SNase_OB-fold_sf"/>
</dbReference>
<dbReference type="GeneID" id="63606491"/>
<keyword evidence="1" id="KW-1133">Transmembrane helix</keyword>
<keyword evidence="3" id="KW-1185">Reference proteome</keyword>
<dbReference type="HOGENOM" id="CLU_893168_0_0_2"/>